<dbReference type="RefSeq" id="XP_009527251.1">
    <property type="nucleotide sequence ID" value="XM_009528956.1"/>
</dbReference>
<feature type="compositionally biased region" description="Basic and acidic residues" evidence="1">
    <location>
        <begin position="30"/>
        <end position="42"/>
    </location>
</feature>
<dbReference type="GeneID" id="20658379"/>
<feature type="region of interest" description="Disordered" evidence="1">
    <location>
        <begin position="102"/>
        <end position="147"/>
    </location>
</feature>
<protein>
    <recommendedName>
        <fullName evidence="5">OTU domain-containing protein</fullName>
    </recommendedName>
</protein>
<feature type="region of interest" description="Disordered" evidence="1">
    <location>
        <begin position="1"/>
        <end position="76"/>
    </location>
</feature>
<feature type="compositionally biased region" description="Basic and acidic residues" evidence="1">
    <location>
        <begin position="541"/>
        <end position="555"/>
    </location>
</feature>
<name>G4ZJB9_PHYSP</name>
<feature type="compositionally biased region" description="Acidic residues" evidence="1">
    <location>
        <begin position="107"/>
        <end position="119"/>
    </location>
</feature>
<feature type="region of interest" description="Disordered" evidence="1">
    <location>
        <begin position="426"/>
        <end position="472"/>
    </location>
</feature>
<evidence type="ECO:0000313" key="3">
    <source>
        <dbReference type="EMBL" id="EGZ18193.1"/>
    </source>
</evidence>
<dbReference type="RefSeq" id="XP_009539733.1">
    <property type="nucleotide sequence ID" value="XM_009541438.1"/>
</dbReference>
<dbReference type="Proteomes" id="UP000002640">
    <property type="component" value="Unassembled WGS sequence"/>
</dbReference>
<dbReference type="EMBL" id="JH159154">
    <property type="protein sequence ID" value="EGZ18193.1"/>
    <property type="molecule type" value="Genomic_DNA"/>
</dbReference>
<dbReference type="KEGG" id="psoj:PHYSODRAFT_504681"/>
<keyword evidence="4" id="KW-1185">Reference proteome</keyword>
<dbReference type="GeneID" id="20662161"/>
<dbReference type="EMBL" id="JH159174">
    <property type="protein sequence ID" value="EGZ04757.1"/>
    <property type="molecule type" value="Genomic_DNA"/>
</dbReference>
<dbReference type="AlphaFoldDB" id="G4ZJB9"/>
<organism evidence="4">
    <name type="scientific">Phytophthora sojae (strain P6497)</name>
    <name type="common">Soybean stem and root rot agent</name>
    <name type="synonym">Phytophthora megasperma f. sp. glycines</name>
    <dbReference type="NCBI Taxonomy" id="1094619"/>
    <lineage>
        <taxon>Eukaryota</taxon>
        <taxon>Sar</taxon>
        <taxon>Stramenopiles</taxon>
        <taxon>Oomycota</taxon>
        <taxon>Peronosporomycetes</taxon>
        <taxon>Peronosporales</taxon>
        <taxon>Peronosporaceae</taxon>
        <taxon>Phytophthora</taxon>
    </lineage>
</organism>
<proteinExistence type="predicted"/>
<reference evidence="3" key="2">
    <citation type="submission" date="2011-09" db="EMBL/GenBank/DDBJ databases">
        <authorList>
            <consortium name="US DOE Joint Genome Institute (JGI-PGF)"/>
            <person name="Aerts A."/>
            <person name="Grimwood J."/>
            <person name="Schmutz J."/>
            <person name="Lucas S."/>
            <person name="Hammon N."/>
            <person name="Glavina del Rio T."/>
            <person name="Dalin E."/>
            <person name="Tice H."/>
            <person name="Pitluck S."/>
            <person name="Dehal P."/>
            <person name="Chapman J."/>
            <person name="Putman N.H."/>
            <person name="Salamov A.A."/>
            <person name="Terry A."/>
            <person name="Rokhsar D.S."/>
            <person name="Boore J.L."/>
            <person name="Tripathy S."/>
            <person name="Tyler B.M."/>
            <person name="Grigoriev I.V."/>
        </authorList>
    </citation>
    <scope>NUCLEOTIDE SEQUENCE</scope>
    <source>
        <strain evidence="3">P6497</strain>
    </source>
</reference>
<gene>
    <name evidence="3" type="ORF">PHYSODRAFT_504681</name>
    <name evidence="2" type="ORF">PHYSODRAFT_535746</name>
</gene>
<dbReference type="KEGG" id="psoj:PHYSODRAFT_535746"/>
<reference evidence="3 4" key="1">
    <citation type="journal article" date="2006" name="Science">
        <title>Phytophthora genome sequences uncover evolutionary origins and mechanisms of pathogenesis.</title>
        <authorList>
            <person name="Tyler B.M."/>
            <person name="Tripathy S."/>
            <person name="Zhang X."/>
            <person name="Dehal P."/>
            <person name="Jiang R.H."/>
            <person name="Aerts A."/>
            <person name="Arredondo F.D."/>
            <person name="Baxter L."/>
            <person name="Bensasson D."/>
            <person name="Beynon J.L."/>
            <person name="Chapman J."/>
            <person name="Damasceno C.M."/>
            <person name="Dorrance A.E."/>
            <person name="Dou D."/>
            <person name="Dickerman A.W."/>
            <person name="Dubchak I.L."/>
            <person name="Garbelotto M."/>
            <person name="Gijzen M."/>
            <person name="Gordon S.G."/>
            <person name="Govers F."/>
            <person name="Grunwald N.J."/>
            <person name="Huang W."/>
            <person name="Ivors K.L."/>
            <person name="Jones R.W."/>
            <person name="Kamoun S."/>
            <person name="Krampis K."/>
            <person name="Lamour K.H."/>
            <person name="Lee M.K."/>
            <person name="McDonald W.H."/>
            <person name="Medina M."/>
            <person name="Meijer H.J."/>
            <person name="Nordberg E.K."/>
            <person name="Maclean D.J."/>
            <person name="Ospina-Giraldo M.D."/>
            <person name="Morris P.F."/>
            <person name="Phuntumart V."/>
            <person name="Putnam N.H."/>
            <person name="Rash S."/>
            <person name="Rose J.K."/>
            <person name="Sakihama Y."/>
            <person name="Salamov A.A."/>
            <person name="Savidor A."/>
            <person name="Scheuring C.F."/>
            <person name="Smith B.M."/>
            <person name="Sobral B.W."/>
            <person name="Terry A."/>
            <person name="Torto-Alalibo T.A."/>
            <person name="Win J."/>
            <person name="Xu Z."/>
            <person name="Zhang H."/>
            <person name="Grigoriev I.V."/>
            <person name="Rokhsar D.S."/>
            <person name="Boore J.L."/>
        </authorList>
    </citation>
    <scope>NUCLEOTIDE SEQUENCE [LARGE SCALE GENOMIC DNA]</scope>
    <source>
        <strain evidence="3 4">P6497</strain>
    </source>
</reference>
<accession>G4ZJB9</accession>
<feature type="compositionally biased region" description="Basic and acidic residues" evidence="1">
    <location>
        <begin position="430"/>
        <end position="456"/>
    </location>
</feature>
<feature type="compositionally biased region" description="Basic and acidic residues" evidence="1">
    <location>
        <begin position="49"/>
        <end position="60"/>
    </location>
</feature>
<evidence type="ECO:0000313" key="4">
    <source>
        <dbReference type="Proteomes" id="UP000002640"/>
    </source>
</evidence>
<sequence>MKEAAAKRLRLHQQAERAEEEAVSPTANGHDVELGRPQRDLEPASDQAGEPKGDHHREEASQQQQAPTPKPQPKWVTVKLKEGRTLFAHKAALDQKIRPAHSRYDVLAEDEDEEDDEEDRNAGIEPPADQHQEIIDISSGSSQETPKERLYKDLTKDEKSLLHIVRRTPPAVPTAPQLVALKQRERQELLTVVEPLLPKQLLNIPWDAVVPTTIDNVEVVERLLHIREVTTPSTGNCMAIAIVQAVANHDLAAHDDVLTKATTSIKRGIKHAGQLHMSDQFDHYARTLTLVNVQRGWENMPPGDSKKQFKWYLEEYAGSASDRDTMVEGFNWGGSDLMAMAVNFLKRSIYVFAHNTQGDQAWNCVMYRPSSRTRFKKVSETGQQVMLTVQDCVQRIREDKLKAHAAPLVLRFWGRHYSAFVHVQPQGTDVGKREGTKTEDFEMEDTERIPGREDGSSRSQAEATAEPWNPDEWGGSLDELHHRLQGMTIPHELKCEIQHIYGAALEDEASPTVREFLQRHQVPLVALKQWQTHVREIKEGALDRERDQIQDHSEKSTGSATDPHDEAYVPSGDRVSSKPSRRKPYRQQQKKLRHRSKKIMQKRDHRSALAVTNKLGALYSAKPTAVGRKKRKLVARPDWEHHWKFLAPEWAEGAQTPFPLATSNNDKWQRAAELEPRRLIRLVARFPFATDVLQAVSDDVLIAWTTAWRKDCMLAGLIQYRGRTTDKSIHTWLDDWTKRLAEPPTKEKRAPPFDNCDDWKRMRSRAYGDDSLLQQCDFGHTLKLAQHILCAIIYDPEIRAITGTEDDVENGVPTQVRRHLTALDKIESYKAAYYAADRQINWAAVESCFTSTFEREELQLALQN</sequence>
<dbReference type="InParanoid" id="G4ZJB9"/>
<evidence type="ECO:0000256" key="1">
    <source>
        <dbReference type="SAM" id="MobiDB-lite"/>
    </source>
</evidence>
<evidence type="ECO:0008006" key="5">
    <source>
        <dbReference type="Google" id="ProtNLM"/>
    </source>
</evidence>
<evidence type="ECO:0000313" key="2">
    <source>
        <dbReference type="EMBL" id="EGZ04757.1"/>
    </source>
</evidence>
<feature type="compositionally biased region" description="Basic residues" evidence="1">
    <location>
        <begin position="579"/>
        <end position="605"/>
    </location>
</feature>
<feature type="region of interest" description="Disordered" evidence="1">
    <location>
        <begin position="541"/>
        <end position="605"/>
    </location>
</feature>